<dbReference type="InterPro" id="IPR058643">
    <property type="entry name" value="BRE1-like_CC"/>
</dbReference>
<feature type="compositionally biased region" description="Basic and acidic residues" evidence="2">
    <location>
        <begin position="1"/>
        <end position="19"/>
    </location>
</feature>
<feature type="domain" description="BRE1-like coiled-coil containing" evidence="3">
    <location>
        <begin position="43"/>
        <end position="124"/>
    </location>
</feature>
<evidence type="ECO:0000313" key="5">
    <source>
        <dbReference type="Proteomes" id="UP001162162"/>
    </source>
</evidence>
<keyword evidence="1" id="KW-0175">Coiled coil</keyword>
<gene>
    <name evidence="4" type="ORF">NQ318_014039</name>
</gene>
<feature type="coiled-coil region" evidence="1">
    <location>
        <begin position="45"/>
        <end position="128"/>
    </location>
</feature>
<dbReference type="AlphaFoldDB" id="A0AAV8YZA9"/>
<proteinExistence type="predicted"/>
<evidence type="ECO:0000256" key="2">
    <source>
        <dbReference type="SAM" id="MobiDB-lite"/>
    </source>
</evidence>
<keyword evidence="5" id="KW-1185">Reference proteome</keyword>
<comment type="caution">
    <text evidence="4">The sequence shown here is derived from an EMBL/GenBank/DDBJ whole genome shotgun (WGS) entry which is preliminary data.</text>
</comment>
<dbReference type="Gene3D" id="6.10.250.3110">
    <property type="match status" value="1"/>
</dbReference>
<sequence length="266" mass="31547">MTDSDSGKRKKEDLDDLFRVSKKIPRTPPEGPEGSDPNKWMVEQMKKMMSMMKNLTTDVADIKEEQQEHTKEVKTLQQEIRKLRTEQKDFKEEIKHLKEINENMKEEMEEIKKEITESKERMEKLEGDKRRKNIVIQGIKMNTNDTKILKQNVEKLIETELGIKIKTESARKIGEKTCLVELISKDDKNTVMQNKSKLKNMQDKVYINDDLSKKEREIQTRLRKIAKEERDKGNSVKVGFQKLIIDQQVWKWNRENEKLEILTTKN</sequence>
<dbReference type="Proteomes" id="UP001162162">
    <property type="component" value="Unassembled WGS sequence"/>
</dbReference>
<evidence type="ECO:0000259" key="3">
    <source>
        <dbReference type="Pfam" id="PF26095"/>
    </source>
</evidence>
<accession>A0AAV8YZA9</accession>
<reference evidence="4" key="1">
    <citation type="journal article" date="2023" name="Insect Mol. Biol.">
        <title>Genome sequencing provides insights into the evolution of gene families encoding plant cell wall-degrading enzymes in longhorned beetles.</title>
        <authorList>
            <person name="Shin N.R."/>
            <person name="Okamura Y."/>
            <person name="Kirsch R."/>
            <person name="Pauchet Y."/>
        </authorList>
    </citation>
    <scope>NUCLEOTIDE SEQUENCE</scope>
    <source>
        <strain evidence="4">AMC_N1</strain>
    </source>
</reference>
<evidence type="ECO:0000256" key="1">
    <source>
        <dbReference type="SAM" id="Coils"/>
    </source>
</evidence>
<dbReference type="EMBL" id="JAPWTK010000028">
    <property type="protein sequence ID" value="KAJ8956684.1"/>
    <property type="molecule type" value="Genomic_DNA"/>
</dbReference>
<feature type="region of interest" description="Disordered" evidence="2">
    <location>
        <begin position="1"/>
        <end position="38"/>
    </location>
</feature>
<dbReference type="SUPFAM" id="SSF90257">
    <property type="entry name" value="Myosin rod fragments"/>
    <property type="match status" value="1"/>
</dbReference>
<evidence type="ECO:0000313" key="4">
    <source>
        <dbReference type="EMBL" id="KAJ8956684.1"/>
    </source>
</evidence>
<protein>
    <recommendedName>
        <fullName evidence="3">BRE1-like coiled-coil containing domain-containing protein</fullName>
    </recommendedName>
</protein>
<dbReference type="Pfam" id="PF26095">
    <property type="entry name" value="CC_Bre1"/>
    <property type="match status" value="1"/>
</dbReference>
<name>A0AAV8YZA9_9CUCU</name>
<organism evidence="4 5">
    <name type="scientific">Aromia moschata</name>
    <dbReference type="NCBI Taxonomy" id="1265417"/>
    <lineage>
        <taxon>Eukaryota</taxon>
        <taxon>Metazoa</taxon>
        <taxon>Ecdysozoa</taxon>
        <taxon>Arthropoda</taxon>
        <taxon>Hexapoda</taxon>
        <taxon>Insecta</taxon>
        <taxon>Pterygota</taxon>
        <taxon>Neoptera</taxon>
        <taxon>Endopterygota</taxon>
        <taxon>Coleoptera</taxon>
        <taxon>Polyphaga</taxon>
        <taxon>Cucujiformia</taxon>
        <taxon>Chrysomeloidea</taxon>
        <taxon>Cerambycidae</taxon>
        <taxon>Cerambycinae</taxon>
        <taxon>Callichromatini</taxon>
        <taxon>Aromia</taxon>
    </lineage>
</organism>